<dbReference type="Gene3D" id="3.40.1350.10">
    <property type="match status" value="1"/>
</dbReference>
<accession>A0ABU1QTE0</accession>
<reference evidence="3 4" key="1">
    <citation type="submission" date="2023-07" db="EMBL/GenBank/DDBJ databases">
        <title>Sorghum-associated microbial communities from plants grown in Nebraska, USA.</title>
        <authorList>
            <person name="Schachtman D."/>
        </authorList>
    </citation>
    <scope>NUCLEOTIDE SEQUENCE [LARGE SCALE GENOMIC DNA]</scope>
    <source>
        <strain evidence="3 4">BE57</strain>
    </source>
</reference>
<gene>
    <name evidence="3" type="ORF">J2W84_001309</name>
</gene>
<dbReference type="SUPFAM" id="SSF52980">
    <property type="entry name" value="Restriction endonuclease-like"/>
    <property type="match status" value="1"/>
</dbReference>
<dbReference type="RefSeq" id="WP_309981573.1">
    <property type="nucleotide sequence ID" value="NZ_JAVDTI010000001.1"/>
</dbReference>
<dbReference type="Pfam" id="PF14338">
    <property type="entry name" value="Mrr_N"/>
    <property type="match status" value="1"/>
</dbReference>
<dbReference type="InterPro" id="IPR025745">
    <property type="entry name" value="Mrr-like_N_dom"/>
</dbReference>
<dbReference type="InterPro" id="IPR052906">
    <property type="entry name" value="Type_IV_Methyl-Rstrct_Enzyme"/>
</dbReference>
<dbReference type="PANTHER" id="PTHR30015">
    <property type="entry name" value="MRR RESTRICTION SYSTEM PROTEIN"/>
    <property type="match status" value="1"/>
</dbReference>
<proteinExistence type="predicted"/>
<dbReference type="Pfam" id="PF04471">
    <property type="entry name" value="Mrr_cat"/>
    <property type="match status" value="1"/>
</dbReference>
<evidence type="ECO:0000259" key="1">
    <source>
        <dbReference type="Pfam" id="PF04471"/>
    </source>
</evidence>
<feature type="domain" description="Restriction system protein Mrr-like N-terminal" evidence="2">
    <location>
        <begin position="6"/>
        <end position="91"/>
    </location>
</feature>
<dbReference type="InterPro" id="IPR011335">
    <property type="entry name" value="Restrct_endonuc-II-like"/>
</dbReference>
<evidence type="ECO:0000313" key="3">
    <source>
        <dbReference type="EMBL" id="MDR6804272.1"/>
    </source>
</evidence>
<comment type="caution">
    <text evidence="3">The sequence shown here is derived from an EMBL/GenBank/DDBJ whole genome shotgun (WGS) entry which is preliminary data.</text>
</comment>
<name>A0ABU1QTE0_9BACT</name>
<dbReference type="InterPro" id="IPR007560">
    <property type="entry name" value="Restrct_endonuc_IV_Mrr"/>
</dbReference>
<protein>
    <submittedName>
        <fullName evidence="3">Restriction system protein</fullName>
    </submittedName>
</protein>
<organism evidence="3 4">
    <name type="scientific">Dyadobacter fermentans</name>
    <dbReference type="NCBI Taxonomy" id="94254"/>
    <lineage>
        <taxon>Bacteria</taxon>
        <taxon>Pseudomonadati</taxon>
        <taxon>Bacteroidota</taxon>
        <taxon>Cytophagia</taxon>
        <taxon>Cytophagales</taxon>
        <taxon>Spirosomataceae</taxon>
        <taxon>Dyadobacter</taxon>
    </lineage>
</organism>
<keyword evidence="4" id="KW-1185">Reference proteome</keyword>
<dbReference type="EMBL" id="JAVDTI010000001">
    <property type="protein sequence ID" value="MDR6804272.1"/>
    <property type="molecule type" value="Genomic_DNA"/>
</dbReference>
<feature type="domain" description="Restriction endonuclease type IV Mrr" evidence="1">
    <location>
        <begin position="158"/>
        <end position="279"/>
    </location>
</feature>
<evidence type="ECO:0000313" key="4">
    <source>
        <dbReference type="Proteomes" id="UP001264980"/>
    </source>
</evidence>
<dbReference type="PANTHER" id="PTHR30015:SF7">
    <property type="entry name" value="TYPE IV METHYL-DIRECTED RESTRICTION ENZYME ECOKMRR"/>
    <property type="match status" value="1"/>
</dbReference>
<dbReference type="InterPro" id="IPR011856">
    <property type="entry name" value="tRNA_endonuc-like_dom_sf"/>
</dbReference>
<dbReference type="Proteomes" id="UP001264980">
    <property type="component" value="Unassembled WGS sequence"/>
</dbReference>
<evidence type="ECO:0000259" key="2">
    <source>
        <dbReference type="Pfam" id="PF14338"/>
    </source>
</evidence>
<sequence length="305" mass="33956">MPIPDYQTIMLPVLKLAGDQKEHSLKDAVEILSNQFQLSDAEKSVLLPSGQGLLFSNRVGWARTYLKKAGLLTSPKRGSILITTRGLDLLDKNPSKLDNSVLKQYPEFLEFYSKKDDGGIINNNIVQEVETDTPEETIEIAYQKIRKSLAQEIIDTVRSFSPTFFERLVVQLLVKMGYGGSEKDAGNAVGKTNDEGIDGTIKEDKLGLDIIYIQAKRWQAGNTVGRPELHKFVGALAGQGAKKGIFITTSSFTKDALSYMPRNETKIVLIDGEQLAQLMIDYNLGVSPQKIYEIKRLDSDYFDEG</sequence>